<gene>
    <name evidence="3" type="primary">FAM127C_2</name>
    <name evidence="3" type="ORF">CFO_g5566</name>
</gene>
<proteinExistence type="predicted"/>
<accession>A0A0F8CMX8</accession>
<evidence type="ECO:0000313" key="4">
    <source>
        <dbReference type="Proteomes" id="UP000034841"/>
    </source>
</evidence>
<comment type="caution">
    <text evidence="3">The sequence shown here is derived from an EMBL/GenBank/DDBJ whole genome shotgun (WGS) entry which is preliminary data.</text>
</comment>
<name>A0A0F8CMX8_CERFI</name>
<evidence type="ECO:0000259" key="2">
    <source>
        <dbReference type="Pfam" id="PF16297"/>
    </source>
</evidence>
<dbReference type="Proteomes" id="UP000034841">
    <property type="component" value="Unassembled WGS sequence"/>
</dbReference>
<feature type="domain" description="DUF4939" evidence="2">
    <location>
        <begin position="8"/>
        <end position="90"/>
    </location>
</feature>
<evidence type="ECO:0000256" key="1">
    <source>
        <dbReference type="SAM" id="MobiDB-lite"/>
    </source>
</evidence>
<keyword evidence="4" id="KW-1185">Reference proteome</keyword>
<dbReference type="EMBL" id="LBBL01000708">
    <property type="protein sequence ID" value="KKF92082.1"/>
    <property type="molecule type" value="Genomic_DNA"/>
</dbReference>
<dbReference type="InterPro" id="IPR032549">
    <property type="entry name" value="DUF4939"/>
</dbReference>
<dbReference type="AlphaFoldDB" id="A0A0F8CMX8"/>
<feature type="region of interest" description="Disordered" evidence="1">
    <location>
        <begin position="1"/>
        <end position="22"/>
    </location>
</feature>
<sequence>MTRTVQLSERLPDPDKFEGDRPDLRRFTTQIRQKMKRNRDRFPDAQDRMAYVNNRLKGPAYALILPYIQDGECLLPDYDAILKVLDRAYGDPDKVNRARSELFRLRQNNKEFATA</sequence>
<reference evidence="3 4" key="1">
    <citation type="submission" date="2015-04" db="EMBL/GenBank/DDBJ databases">
        <title>Genome sequence of Ceratocystis platani, a major pathogen of plane trees.</title>
        <authorList>
            <person name="Belbahri L."/>
        </authorList>
    </citation>
    <scope>NUCLEOTIDE SEQUENCE [LARGE SCALE GENOMIC DNA]</scope>
    <source>
        <strain evidence="3 4">CFO</strain>
    </source>
</reference>
<dbReference type="OrthoDB" id="5101509at2759"/>
<protein>
    <submittedName>
        <fullName evidence="3">Protein FAM127C</fullName>
    </submittedName>
</protein>
<feature type="compositionally biased region" description="Basic and acidic residues" evidence="1">
    <location>
        <begin position="10"/>
        <end position="22"/>
    </location>
</feature>
<dbReference type="Pfam" id="PF16297">
    <property type="entry name" value="DUF4939"/>
    <property type="match status" value="1"/>
</dbReference>
<organism evidence="3 4">
    <name type="scientific">Ceratocystis fimbriata f. sp. platani</name>
    <dbReference type="NCBI Taxonomy" id="88771"/>
    <lineage>
        <taxon>Eukaryota</taxon>
        <taxon>Fungi</taxon>
        <taxon>Dikarya</taxon>
        <taxon>Ascomycota</taxon>
        <taxon>Pezizomycotina</taxon>
        <taxon>Sordariomycetes</taxon>
        <taxon>Hypocreomycetidae</taxon>
        <taxon>Microascales</taxon>
        <taxon>Ceratocystidaceae</taxon>
        <taxon>Ceratocystis</taxon>
    </lineage>
</organism>
<evidence type="ECO:0000313" key="3">
    <source>
        <dbReference type="EMBL" id="KKF92082.1"/>
    </source>
</evidence>